<dbReference type="Proteomes" id="UP000824533">
    <property type="component" value="Linkage Group LG20"/>
</dbReference>
<gene>
    <name evidence="1" type="ORF">K1T71_011305</name>
</gene>
<comment type="caution">
    <text evidence="1">The sequence shown here is derived from an EMBL/GenBank/DDBJ whole genome shotgun (WGS) entry which is preliminary data.</text>
</comment>
<name>A0ACC1CNG0_9NEOP</name>
<sequence length="313" mass="36164">MESLSKHPILEFNPDVMVTLRGRYNLEKSGDMDKAIDILQDWLNQQDHISNKTFSRDYLERTIIVQKGSIERAKAAIDKLCTVRTLLPRFFESNDVKDIYKTIYGTFTQVILPKQTKEYYRIYIPQILKNGFDSDMLFKTLQLAALFCDYFNAIDYCDGIIFISDFTGVDIINGMKAINIVDIRQAATVFLQGFSVRVKAIHFISPSTAIDLFVTFLKTIIKKKLSDRIHVHKSMEELHKFVPKELLPVNYGGDLKSLNEWSADWVNVLSSEKARALIKDIRSNKTDEKYRDTVQFNEQYMGMAGSFRTFTVD</sequence>
<protein>
    <submittedName>
        <fullName evidence="1">Uncharacterized protein</fullName>
    </submittedName>
</protein>
<proteinExistence type="predicted"/>
<keyword evidence="2" id="KW-1185">Reference proteome</keyword>
<evidence type="ECO:0000313" key="2">
    <source>
        <dbReference type="Proteomes" id="UP000824533"/>
    </source>
</evidence>
<organism evidence="1 2">
    <name type="scientific">Dendrolimus kikuchii</name>
    <dbReference type="NCBI Taxonomy" id="765133"/>
    <lineage>
        <taxon>Eukaryota</taxon>
        <taxon>Metazoa</taxon>
        <taxon>Ecdysozoa</taxon>
        <taxon>Arthropoda</taxon>
        <taxon>Hexapoda</taxon>
        <taxon>Insecta</taxon>
        <taxon>Pterygota</taxon>
        <taxon>Neoptera</taxon>
        <taxon>Endopterygota</taxon>
        <taxon>Lepidoptera</taxon>
        <taxon>Glossata</taxon>
        <taxon>Ditrysia</taxon>
        <taxon>Bombycoidea</taxon>
        <taxon>Lasiocampidae</taxon>
        <taxon>Dendrolimus</taxon>
    </lineage>
</organism>
<evidence type="ECO:0000313" key="1">
    <source>
        <dbReference type="EMBL" id="KAJ0173129.1"/>
    </source>
</evidence>
<accession>A0ACC1CNG0</accession>
<reference evidence="1 2" key="1">
    <citation type="journal article" date="2021" name="Front. Genet.">
        <title>Chromosome-Level Genome Assembly Reveals Significant Gene Expansion in the Toll and IMD Signaling Pathways of Dendrolimus kikuchii.</title>
        <authorList>
            <person name="Zhou J."/>
            <person name="Wu P."/>
            <person name="Xiong Z."/>
            <person name="Liu N."/>
            <person name="Zhao N."/>
            <person name="Ji M."/>
            <person name="Qiu Y."/>
            <person name="Yang B."/>
        </authorList>
    </citation>
    <scope>NUCLEOTIDE SEQUENCE [LARGE SCALE GENOMIC DNA]</scope>
    <source>
        <strain evidence="1">Ann1</strain>
    </source>
</reference>
<dbReference type="EMBL" id="CM034406">
    <property type="protein sequence ID" value="KAJ0173129.1"/>
    <property type="molecule type" value="Genomic_DNA"/>
</dbReference>